<evidence type="ECO:0000256" key="1">
    <source>
        <dbReference type="SAM" id="MobiDB-lite"/>
    </source>
</evidence>
<dbReference type="KEGG" id="swi:Swit_4441"/>
<evidence type="ECO:0000313" key="2">
    <source>
        <dbReference type="EMBL" id="ABQ70779.1"/>
    </source>
</evidence>
<feature type="region of interest" description="Disordered" evidence="1">
    <location>
        <begin position="62"/>
        <end position="84"/>
    </location>
</feature>
<accession>A0A9J9HG01</accession>
<reference evidence="2 3" key="1">
    <citation type="journal article" date="2010" name="J. Bacteriol.">
        <title>Genome sequence of the dioxin-mineralizing bacterium Sphingomonas wittichii RW1.</title>
        <authorList>
            <person name="Miller T.R."/>
            <person name="Delcher A.L."/>
            <person name="Salzberg S.L."/>
            <person name="Saunders E."/>
            <person name="Detter J.C."/>
            <person name="Halden R.U."/>
        </authorList>
    </citation>
    <scope>NUCLEOTIDE SEQUENCE [LARGE SCALE GENOMIC DNA]</scope>
    <source>
        <strain evidence="3">DSM 6014 / CCUG 31198 / JCM 15750 / NBRC 105917 / EY 4224 / RW1</strain>
    </source>
</reference>
<gene>
    <name evidence="2" type="ordered locus">Swit_4441</name>
</gene>
<evidence type="ECO:0000313" key="3">
    <source>
        <dbReference type="Proteomes" id="UP000001989"/>
    </source>
</evidence>
<dbReference type="Proteomes" id="UP000001989">
    <property type="component" value="Chromosome"/>
</dbReference>
<dbReference type="AlphaFoldDB" id="A0A9J9HG01"/>
<sequence>MRPYSNKGYLMAGIEESPEDEYRRLKGYAPDHPVPISLDSPTVPEDYARNLDLQRYMGLDANSKPTRPSAGVGQPIVPSTDSNGRFNTELQSRFDAGASIDELRRLAAAQGREMHGLETAVNYRDRGGKGARFVSQAAPSAEEVPGMSMIDAARQGIGVVQSGLDAATLGTAVTGIGGPVAGVLTLANDADAYFNGNSDPFKAQLAALPVRFLPAGRLIQKGMIEARGATGILRDAGGRFRPSYLKHDVVGKAAQQGAEAASDSLAERIFFRDDQSR</sequence>
<proteinExistence type="predicted"/>
<name>A0A9J9HG01_RHIWR</name>
<dbReference type="EMBL" id="CP000699">
    <property type="protein sequence ID" value="ABQ70779.1"/>
    <property type="molecule type" value="Genomic_DNA"/>
</dbReference>
<keyword evidence="3" id="KW-1185">Reference proteome</keyword>
<organism evidence="2 3">
    <name type="scientific">Rhizorhabdus wittichii (strain DSM 6014 / CCUG 31198 / JCM 15750 / NBRC 105917 / EY 4224 / RW1)</name>
    <name type="common">Sphingomonas wittichii</name>
    <dbReference type="NCBI Taxonomy" id="392499"/>
    <lineage>
        <taxon>Bacteria</taxon>
        <taxon>Pseudomonadati</taxon>
        <taxon>Pseudomonadota</taxon>
        <taxon>Alphaproteobacteria</taxon>
        <taxon>Sphingomonadales</taxon>
        <taxon>Sphingomonadaceae</taxon>
        <taxon>Rhizorhabdus</taxon>
    </lineage>
</organism>
<protein>
    <submittedName>
        <fullName evidence="2">Uncharacterized protein</fullName>
    </submittedName>
</protein>